<dbReference type="Pfam" id="PF25975">
    <property type="entry name" value="CzcB_C"/>
    <property type="match status" value="1"/>
</dbReference>
<dbReference type="Pfam" id="PF25954">
    <property type="entry name" value="Beta-barrel_RND_2"/>
    <property type="match status" value="1"/>
</dbReference>
<keyword evidence="1" id="KW-0813">Transport</keyword>
<evidence type="ECO:0000313" key="8">
    <source>
        <dbReference type="Proteomes" id="UP000320176"/>
    </source>
</evidence>
<dbReference type="Gene3D" id="2.40.420.20">
    <property type="match status" value="1"/>
</dbReference>
<feature type="transmembrane region" description="Helical" evidence="3">
    <location>
        <begin position="49"/>
        <end position="69"/>
    </location>
</feature>
<evidence type="ECO:0000256" key="1">
    <source>
        <dbReference type="ARBA" id="ARBA00022448"/>
    </source>
</evidence>
<dbReference type="PANTHER" id="PTHR30097:SF4">
    <property type="entry name" value="SLR6042 PROTEIN"/>
    <property type="match status" value="1"/>
</dbReference>
<evidence type="ECO:0000256" key="2">
    <source>
        <dbReference type="SAM" id="MobiDB-lite"/>
    </source>
</evidence>
<dbReference type="GO" id="GO:0046914">
    <property type="term" value="F:transition metal ion binding"/>
    <property type="evidence" value="ECO:0007669"/>
    <property type="project" value="TreeGrafter"/>
</dbReference>
<proteinExistence type="predicted"/>
<dbReference type="InterPro" id="IPR058647">
    <property type="entry name" value="BSH_CzcB-like"/>
</dbReference>
<comment type="caution">
    <text evidence="7">The sequence shown here is derived from an EMBL/GenBank/DDBJ whole genome shotgun (WGS) entry which is preliminary data.</text>
</comment>
<name>A0A5C6B105_9BACT</name>
<organism evidence="7 8">
    <name type="scientific">Stieleria varia</name>
    <dbReference type="NCBI Taxonomy" id="2528005"/>
    <lineage>
        <taxon>Bacteria</taxon>
        <taxon>Pseudomonadati</taxon>
        <taxon>Planctomycetota</taxon>
        <taxon>Planctomycetia</taxon>
        <taxon>Pirellulales</taxon>
        <taxon>Pirellulaceae</taxon>
        <taxon>Stieleria</taxon>
    </lineage>
</organism>
<dbReference type="Pfam" id="PF25973">
    <property type="entry name" value="BSH_CzcB"/>
    <property type="match status" value="1"/>
</dbReference>
<reference evidence="7 8" key="1">
    <citation type="submission" date="2019-02" db="EMBL/GenBank/DDBJ databases">
        <title>Deep-cultivation of Planctomycetes and their phenomic and genomic characterization uncovers novel biology.</title>
        <authorList>
            <person name="Wiegand S."/>
            <person name="Jogler M."/>
            <person name="Boedeker C."/>
            <person name="Pinto D."/>
            <person name="Vollmers J."/>
            <person name="Rivas-Marin E."/>
            <person name="Kohn T."/>
            <person name="Peeters S.H."/>
            <person name="Heuer A."/>
            <person name="Rast P."/>
            <person name="Oberbeckmann S."/>
            <person name="Bunk B."/>
            <person name="Jeske O."/>
            <person name="Meyerdierks A."/>
            <person name="Storesund J.E."/>
            <person name="Kallscheuer N."/>
            <person name="Luecker S."/>
            <person name="Lage O.M."/>
            <person name="Pohl T."/>
            <person name="Merkel B.J."/>
            <person name="Hornburger P."/>
            <person name="Mueller R.-W."/>
            <person name="Bruemmer F."/>
            <person name="Labrenz M."/>
            <person name="Spormann A.M."/>
            <person name="Op Den Camp H."/>
            <person name="Overmann J."/>
            <person name="Amann R."/>
            <person name="Jetten M.S.M."/>
            <person name="Mascher T."/>
            <person name="Medema M.H."/>
            <person name="Devos D.P."/>
            <person name="Kaster A.-K."/>
            <person name="Ovreas L."/>
            <person name="Rohde M."/>
            <person name="Galperin M.Y."/>
            <person name="Jogler C."/>
        </authorList>
    </citation>
    <scope>NUCLEOTIDE SEQUENCE [LARGE SCALE GENOMIC DNA]</scope>
    <source>
        <strain evidence="7 8">Pla52n</strain>
    </source>
</reference>
<dbReference type="RefSeq" id="WP_197454635.1">
    <property type="nucleotide sequence ID" value="NZ_CP151726.1"/>
</dbReference>
<feature type="domain" description="CzcB-like barrel-sandwich hybrid" evidence="5">
    <location>
        <begin position="216"/>
        <end position="386"/>
    </location>
</feature>
<evidence type="ECO:0000313" key="7">
    <source>
        <dbReference type="EMBL" id="TWU05082.1"/>
    </source>
</evidence>
<dbReference type="AlphaFoldDB" id="A0A5C6B105"/>
<dbReference type="Gene3D" id="2.40.50.100">
    <property type="match status" value="1"/>
</dbReference>
<evidence type="ECO:0000259" key="5">
    <source>
        <dbReference type="Pfam" id="PF25973"/>
    </source>
</evidence>
<sequence>MSEAKVLEQPVTSPQPISAIPLSREQPPSDLPSDALPTRLGIVDRARGFVFGWMPSVLVVAVLAGMAWFGHQNDWKLPKFSSVAEDVANADPAWCDSHGVPEEACIVCQPGLIEDAAELTFCREHGVHGCVLCHPRLAETKQPTEPTTSDLARAERALMLTHRKENIAVSSTPGTRIQFASLEAMTKAGVDVEPVERRAITEEITAAGEIRYDETKTAQVSPQIDGIVRRAMVQVGDWVKAGDVMAVIDSQEAGRLKTALLSALLYEQLKQDQHDRVAKLAPSGAISGSRVMEAKTELRQANANVEQAIRAFTNLGLHVDIERLRGEDLAKAKAIIRSIGADHIKDVEDSDNLVAVTAPIEGRVVDRLATIGQVVDRGSNIFRIVDTRAVWLDLRVAAEQASLVRIGQTVRYLPDGQTTTHEGRVSWISTDVDPQTRTVRVRTELSNTDESLRNESFGAGQIVLREESDAIVVPESSLQWDGTGHVVFVRDARFFEKNRPKFFVARSVRPGVRRDKFVEIIAGVLPGEVVASSGSDVLRAQLLKSNLGAGCTCGH</sequence>
<dbReference type="GO" id="GO:0015679">
    <property type="term" value="P:plasma membrane copper ion transport"/>
    <property type="evidence" value="ECO:0007669"/>
    <property type="project" value="TreeGrafter"/>
</dbReference>
<dbReference type="GO" id="GO:0030288">
    <property type="term" value="C:outer membrane-bounded periplasmic space"/>
    <property type="evidence" value="ECO:0007669"/>
    <property type="project" value="TreeGrafter"/>
</dbReference>
<feature type="domain" description="CusB-like beta-barrel" evidence="4">
    <location>
        <begin position="390"/>
        <end position="457"/>
    </location>
</feature>
<evidence type="ECO:0000259" key="4">
    <source>
        <dbReference type="Pfam" id="PF25954"/>
    </source>
</evidence>
<dbReference type="InterPro" id="IPR058792">
    <property type="entry name" value="Beta-barrel_RND_2"/>
</dbReference>
<feature type="domain" description="CzcB-like C-terminal circularly permuted SH3-like" evidence="6">
    <location>
        <begin position="471"/>
        <end position="538"/>
    </location>
</feature>
<keyword evidence="8" id="KW-1185">Reference proteome</keyword>
<dbReference type="GO" id="GO:0060003">
    <property type="term" value="P:copper ion export"/>
    <property type="evidence" value="ECO:0007669"/>
    <property type="project" value="TreeGrafter"/>
</dbReference>
<evidence type="ECO:0000256" key="3">
    <source>
        <dbReference type="SAM" id="Phobius"/>
    </source>
</evidence>
<keyword evidence="3" id="KW-0812">Transmembrane</keyword>
<keyword evidence="3" id="KW-0472">Membrane</keyword>
<dbReference type="EMBL" id="SJPN01000003">
    <property type="protein sequence ID" value="TWU05082.1"/>
    <property type="molecule type" value="Genomic_DNA"/>
</dbReference>
<accession>A0A5C6B105</accession>
<protein>
    <submittedName>
        <fullName evidence="7">Cobalt-zinc-cadmium resistance protein CzcB</fullName>
    </submittedName>
</protein>
<dbReference type="InterPro" id="IPR058649">
    <property type="entry name" value="CzcB_C"/>
</dbReference>
<dbReference type="InterPro" id="IPR051909">
    <property type="entry name" value="MFP_Cation_Efflux"/>
</dbReference>
<dbReference type="Gene3D" id="1.10.287.470">
    <property type="entry name" value="Helix hairpin bin"/>
    <property type="match status" value="1"/>
</dbReference>
<dbReference type="Proteomes" id="UP000320176">
    <property type="component" value="Unassembled WGS sequence"/>
</dbReference>
<keyword evidence="3" id="KW-1133">Transmembrane helix</keyword>
<dbReference type="SUPFAM" id="SSF111369">
    <property type="entry name" value="HlyD-like secretion proteins"/>
    <property type="match status" value="2"/>
</dbReference>
<dbReference type="PANTHER" id="PTHR30097">
    <property type="entry name" value="CATION EFFLUX SYSTEM PROTEIN CUSB"/>
    <property type="match status" value="1"/>
</dbReference>
<evidence type="ECO:0000259" key="6">
    <source>
        <dbReference type="Pfam" id="PF25975"/>
    </source>
</evidence>
<feature type="region of interest" description="Disordered" evidence="2">
    <location>
        <begin position="1"/>
        <end position="34"/>
    </location>
</feature>
<gene>
    <name evidence="7" type="primary">czcB_2</name>
    <name evidence="7" type="ORF">Pla52n_31280</name>
</gene>
<dbReference type="Gene3D" id="2.40.30.170">
    <property type="match status" value="1"/>
</dbReference>